<dbReference type="Proteomes" id="UP000283474">
    <property type="component" value="Chromosome"/>
</dbReference>
<accession>A0A410GGC7</accession>
<keyword evidence="1" id="KW-0732">Signal</keyword>
<dbReference type="InterPro" id="IPR014558">
    <property type="entry name" value="UCP029720"/>
</dbReference>
<dbReference type="PANTHER" id="PTHR39335:SF1">
    <property type="entry name" value="BLL4220 PROTEIN"/>
    <property type="match status" value="1"/>
</dbReference>
<dbReference type="PANTHER" id="PTHR39335">
    <property type="entry name" value="BLL4220 PROTEIN"/>
    <property type="match status" value="1"/>
</dbReference>
<dbReference type="Pfam" id="PF03640">
    <property type="entry name" value="Lipoprotein_15"/>
    <property type="match status" value="2"/>
</dbReference>
<dbReference type="GO" id="GO:0043448">
    <property type="term" value="P:alkane catabolic process"/>
    <property type="evidence" value="ECO:0007669"/>
    <property type="project" value="TreeGrafter"/>
</dbReference>
<feature type="chain" id="PRO_5019123428" description="Lipoprotein" evidence="1">
    <location>
        <begin position="22"/>
        <end position="125"/>
    </location>
</feature>
<proteinExistence type="predicted"/>
<evidence type="ECO:0000313" key="2">
    <source>
        <dbReference type="EMBL" id="QAA95330.1"/>
    </source>
</evidence>
<evidence type="ECO:0000313" key="3">
    <source>
        <dbReference type="Proteomes" id="UP000283474"/>
    </source>
</evidence>
<protein>
    <recommendedName>
        <fullName evidence="4">Lipoprotein</fullName>
    </recommendedName>
</protein>
<dbReference type="KEGG" id="pus:CKA81_16775"/>
<dbReference type="AlphaFoldDB" id="A0A410GGC7"/>
<dbReference type="OrthoDB" id="9800666at2"/>
<dbReference type="RefSeq" id="WP_128356322.1">
    <property type="nucleotide sequence ID" value="NZ_CP022987.1"/>
</dbReference>
<dbReference type="InterPro" id="IPR005297">
    <property type="entry name" value="Lipoprotein_repeat"/>
</dbReference>
<evidence type="ECO:0008006" key="4">
    <source>
        <dbReference type="Google" id="ProtNLM"/>
    </source>
</evidence>
<gene>
    <name evidence="2" type="ORF">CKA81_16775</name>
</gene>
<keyword evidence="3" id="KW-1185">Reference proteome</keyword>
<organism evidence="2 3">
    <name type="scientific">Pollutimonas thiosulfatoxidans</name>
    <dbReference type="NCBI Taxonomy" id="2028345"/>
    <lineage>
        <taxon>Bacteria</taxon>
        <taxon>Pseudomonadati</taxon>
        <taxon>Pseudomonadota</taxon>
        <taxon>Betaproteobacteria</taxon>
        <taxon>Burkholderiales</taxon>
        <taxon>Alcaligenaceae</taxon>
        <taxon>Pollutimonas</taxon>
    </lineage>
</organism>
<sequence>MTYFRPTILLFSIMTLFTAAAYAQAPLQTKDGILVDQAGMTVYTFDKDQANSGKSVCNDQCAKAWPPVVADANANPEGDYSIVERDDGTKQWAYKGQPLYTFAKDTKAGDKTGDKVREVWHVVKP</sequence>
<dbReference type="PIRSF" id="PIRSF029720">
    <property type="entry name" value="UCP029720"/>
    <property type="match status" value="1"/>
</dbReference>
<name>A0A410GGC7_9BURK</name>
<reference evidence="2 3" key="1">
    <citation type="submission" date="2017-08" db="EMBL/GenBank/DDBJ databases">
        <authorList>
            <person name="Park S.-J."/>
            <person name="Kim H."/>
        </authorList>
    </citation>
    <scope>NUCLEOTIDE SEQUENCE [LARGE SCALE GENOMIC DNA]</scope>
    <source>
        <strain evidence="3">ye3</strain>
    </source>
</reference>
<evidence type="ECO:0000256" key="1">
    <source>
        <dbReference type="SAM" id="SignalP"/>
    </source>
</evidence>
<dbReference type="EMBL" id="CP022987">
    <property type="protein sequence ID" value="QAA95330.1"/>
    <property type="molecule type" value="Genomic_DNA"/>
</dbReference>
<feature type="signal peptide" evidence="1">
    <location>
        <begin position="1"/>
        <end position="21"/>
    </location>
</feature>